<evidence type="ECO:0000259" key="2">
    <source>
        <dbReference type="PROSITE" id="PS50097"/>
    </source>
</evidence>
<organism evidence="3 4">
    <name type="scientific">Artemia franciscana</name>
    <name type="common">Brine shrimp</name>
    <name type="synonym">Artemia sanfranciscana</name>
    <dbReference type="NCBI Taxonomy" id="6661"/>
    <lineage>
        <taxon>Eukaryota</taxon>
        <taxon>Metazoa</taxon>
        <taxon>Ecdysozoa</taxon>
        <taxon>Arthropoda</taxon>
        <taxon>Crustacea</taxon>
        <taxon>Branchiopoda</taxon>
        <taxon>Anostraca</taxon>
        <taxon>Artemiidae</taxon>
        <taxon>Artemia</taxon>
    </lineage>
</organism>
<proteinExistence type="predicted"/>
<feature type="non-terminal residue" evidence="3">
    <location>
        <position position="587"/>
    </location>
</feature>
<evidence type="ECO:0000313" key="3">
    <source>
        <dbReference type="EMBL" id="KAK2712500.1"/>
    </source>
</evidence>
<dbReference type="Proteomes" id="UP001187531">
    <property type="component" value="Unassembled WGS sequence"/>
</dbReference>
<dbReference type="SMART" id="SM00225">
    <property type="entry name" value="BTB"/>
    <property type="match status" value="1"/>
</dbReference>
<gene>
    <name evidence="3" type="ORF">QYM36_011254</name>
</gene>
<dbReference type="Gene3D" id="3.30.710.10">
    <property type="entry name" value="Potassium Channel Kv1.1, Chain A"/>
    <property type="match status" value="1"/>
</dbReference>
<feature type="compositionally biased region" description="Basic residues" evidence="1">
    <location>
        <begin position="555"/>
        <end position="566"/>
    </location>
</feature>
<evidence type="ECO:0000256" key="1">
    <source>
        <dbReference type="SAM" id="MobiDB-lite"/>
    </source>
</evidence>
<dbReference type="InterPro" id="IPR011333">
    <property type="entry name" value="SKP1/BTB/POZ_sf"/>
</dbReference>
<keyword evidence="4" id="KW-1185">Reference proteome</keyword>
<dbReference type="PROSITE" id="PS50097">
    <property type="entry name" value="BTB"/>
    <property type="match status" value="1"/>
</dbReference>
<comment type="caution">
    <text evidence="3">The sequence shown here is derived from an EMBL/GenBank/DDBJ whole genome shotgun (WGS) entry which is preliminary data.</text>
</comment>
<feature type="domain" description="BTB" evidence="2">
    <location>
        <begin position="305"/>
        <end position="372"/>
    </location>
</feature>
<accession>A0AA88L8V5</accession>
<dbReference type="PANTHER" id="PTHR33395:SF22">
    <property type="entry name" value="REVERSE TRANSCRIPTASE DOMAIN-CONTAINING PROTEIN"/>
    <property type="match status" value="1"/>
</dbReference>
<dbReference type="Pfam" id="PF00651">
    <property type="entry name" value="BTB"/>
    <property type="match status" value="1"/>
</dbReference>
<feature type="compositionally biased region" description="Polar residues" evidence="1">
    <location>
        <begin position="541"/>
        <end position="553"/>
    </location>
</feature>
<evidence type="ECO:0000313" key="4">
    <source>
        <dbReference type="Proteomes" id="UP001187531"/>
    </source>
</evidence>
<name>A0AA88L8V5_ARTSF</name>
<dbReference type="InterPro" id="IPR000210">
    <property type="entry name" value="BTB/POZ_dom"/>
</dbReference>
<dbReference type="EMBL" id="JAVRJZ010000015">
    <property type="protein sequence ID" value="KAK2712500.1"/>
    <property type="molecule type" value="Genomic_DNA"/>
</dbReference>
<dbReference type="PANTHER" id="PTHR33395">
    <property type="entry name" value="TRANSCRIPTASE, PUTATIVE-RELATED-RELATED"/>
    <property type="match status" value="1"/>
</dbReference>
<dbReference type="AlphaFoldDB" id="A0AA88L8V5"/>
<reference evidence="3" key="1">
    <citation type="submission" date="2023-07" db="EMBL/GenBank/DDBJ databases">
        <title>Chromosome-level genome assembly of Artemia franciscana.</title>
        <authorList>
            <person name="Jo E."/>
        </authorList>
    </citation>
    <scope>NUCLEOTIDE SEQUENCE</scope>
    <source>
        <tissue evidence="3">Whole body</tissue>
    </source>
</reference>
<dbReference type="SUPFAM" id="SSF54695">
    <property type="entry name" value="POZ domain"/>
    <property type="match status" value="1"/>
</dbReference>
<feature type="region of interest" description="Disordered" evidence="1">
    <location>
        <begin position="538"/>
        <end position="566"/>
    </location>
</feature>
<sequence length="587" mass="66331">MPRSSPEQNPLIQVLADNFLYQTVTVPTRMRPGQNPSTLDLVITKDPEKVIRTQTLSPIGSSDHMPVLSSIQLNSKPSKYTKQFFTNYKMMVEELLDANPETLISDDVEASWLILKNTLLKSQAIILAKKKLWEKFVKQKTTTVYEKHKIARNLFRKETWKLTVNYDENLAKNVKENPKLLWKHISLCKPSRHSVPDLENNSSVSSCASEKANLLNQQFASVFSKDDLQSTLPPAEQAHTLLPMLHSPITLKEVTKQLKELDANKSTGHDGLSPRLLSKKMVTLSCNKNEMVKTLKLIGNEEEYTDVNIIAEGSSVPCHRAILSAVSPFFKKLFNDIPPWEKDLSISLAETSFEDLKLALTLLYKGEIFISMSHSLKVMELVNFLDLPCFKKSKIEVLPYLPPDSDSVDLELPNLSESNSAEKEKNKKIFNPKIVLQKTNNEFIQETGAAIWRCEICGKAHNSWLLLSLHKDTQCGTKVPSICVECQSKIKSYPEFVLHNVEHKVSEQKMCPICLSINVDNIEQHLVSSGHVAPDMFQAPSPMTSSHLKSTGYPSKRKKPLLRPKSKQVLYSELFTSSSDEEKMSEP</sequence>
<protein>
    <recommendedName>
        <fullName evidence="2">BTB domain-containing protein</fullName>
    </recommendedName>
</protein>